<evidence type="ECO:0000313" key="11">
    <source>
        <dbReference type="EMBL" id="RLT78408.1"/>
    </source>
</evidence>
<dbReference type="PANTHER" id="PTHR34047:SF8">
    <property type="entry name" value="PROTEIN YKFC"/>
    <property type="match status" value="1"/>
</dbReference>
<comment type="caution">
    <text evidence="11">The sequence shown here is derived from an EMBL/GenBank/DDBJ whole genome shotgun (WGS) entry which is preliminary data.</text>
</comment>
<dbReference type="GO" id="GO:0046872">
    <property type="term" value="F:metal ion binding"/>
    <property type="evidence" value="ECO:0007669"/>
    <property type="project" value="UniProtKB-KW"/>
</dbReference>
<proteinExistence type="inferred from homology"/>
<dbReference type="InterPro" id="IPR043502">
    <property type="entry name" value="DNA/RNA_pol_sf"/>
</dbReference>
<dbReference type="EMBL" id="RAZM01000112">
    <property type="protein sequence ID" value="RLT78408.1"/>
    <property type="molecule type" value="Genomic_DNA"/>
</dbReference>
<evidence type="ECO:0000256" key="7">
    <source>
        <dbReference type="ARBA" id="ARBA00023118"/>
    </source>
</evidence>
<dbReference type="Proteomes" id="UP000267159">
    <property type="component" value="Unassembled WGS sequence"/>
</dbReference>
<dbReference type="Gene3D" id="3.10.10.20">
    <property type="match status" value="1"/>
</dbReference>
<evidence type="ECO:0000256" key="6">
    <source>
        <dbReference type="ARBA" id="ARBA00022918"/>
    </source>
</evidence>
<evidence type="ECO:0000256" key="8">
    <source>
        <dbReference type="ARBA" id="ARBA00034120"/>
    </source>
</evidence>
<comment type="similarity">
    <text evidence="8">Belongs to the bacterial reverse transcriptase family.</text>
</comment>
<dbReference type="Gene3D" id="3.30.70.2630">
    <property type="match status" value="1"/>
</dbReference>
<dbReference type="GO" id="GO:0003964">
    <property type="term" value="F:RNA-directed DNA polymerase activity"/>
    <property type="evidence" value="ECO:0007669"/>
    <property type="project" value="UniProtKB-KW"/>
</dbReference>
<evidence type="ECO:0000313" key="12">
    <source>
        <dbReference type="Proteomes" id="UP000267159"/>
    </source>
</evidence>
<evidence type="ECO:0000256" key="3">
    <source>
        <dbReference type="ARBA" id="ARBA00022695"/>
    </source>
</evidence>
<keyword evidence="2" id="KW-0808">Transferase</keyword>
<dbReference type="Pfam" id="PF00078">
    <property type="entry name" value="RVT_1"/>
    <property type="match status" value="1"/>
</dbReference>
<dbReference type="GO" id="GO:0003723">
    <property type="term" value="F:RNA binding"/>
    <property type="evidence" value="ECO:0007669"/>
    <property type="project" value="InterPro"/>
</dbReference>
<dbReference type="InterPro" id="IPR051083">
    <property type="entry name" value="GrpII_Intron_Splice-Mob/Def"/>
</dbReference>
<evidence type="ECO:0000256" key="2">
    <source>
        <dbReference type="ARBA" id="ARBA00022679"/>
    </source>
</evidence>
<dbReference type="Gene3D" id="1.10.10.2210">
    <property type="match status" value="1"/>
</dbReference>
<keyword evidence="4" id="KW-0479">Metal-binding</keyword>
<dbReference type="AlphaFoldDB" id="A0A3L8A3P7"/>
<keyword evidence="3" id="KW-0548">Nucleotidyltransferase</keyword>
<name>A0A3L8A3P7_9BACE</name>
<organism evidence="11 12">
    <name type="scientific">Bacteroides acidifaciens</name>
    <dbReference type="NCBI Taxonomy" id="85831"/>
    <lineage>
        <taxon>Bacteria</taxon>
        <taxon>Pseudomonadati</taxon>
        <taxon>Bacteroidota</taxon>
        <taxon>Bacteroidia</taxon>
        <taxon>Bacteroidales</taxon>
        <taxon>Bacteroidaceae</taxon>
        <taxon>Bacteroides</taxon>
    </lineage>
</organism>
<keyword evidence="5" id="KW-0460">Magnesium</keyword>
<evidence type="ECO:0000259" key="10">
    <source>
        <dbReference type="PROSITE" id="PS50878"/>
    </source>
</evidence>
<dbReference type="PRINTS" id="PR00866">
    <property type="entry name" value="RNADNAPOLMS"/>
</dbReference>
<evidence type="ECO:0000256" key="1">
    <source>
        <dbReference type="ARBA" id="ARBA00012493"/>
    </source>
</evidence>
<comment type="catalytic activity">
    <reaction evidence="9">
        <text>DNA(n) + a 2'-deoxyribonucleoside 5'-triphosphate = DNA(n+1) + diphosphate</text>
        <dbReference type="Rhea" id="RHEA:22508"/>
        <dbReference type="Rhea" id="RHEA-COMP:17339"/>
        <dbReference type="Rhea" id="RHEA-COMP:17340"/>
        <dbReference type="ChEBI" id="CHEBI:33019"/>
        <dbReference type="ChEBI" id="CHEBI:61560"/>
        <dbReference type="ChEBI" id="CHEBI:173112"/>
        <dbReference type="EC" id="2.7.7.49"/>
    </reaction>
</comment>
<dbReference type="CDD" id="cd01651">
    <property type="entry name" value="RT_G2_intron"/>
    <property type="match status" value="1"/>
</dbReference>
<dbReference type="InterPro" id="IPR000123">
    <property type="entry name" value="Reverse_transcriptase_msDNA"/>
</dbReference>
<gene>
    <name evidence="11" type="ORF">D7Y07_19460</name>
</gene>
<evidence type="ECO:0000256" key="5">
    <source>
        <dbReference type="ARBA" id="ARBA00022842"/>
    </source>
</evidence>
<keyword evidence="7" id="KW-0051">Antiviral defense</keyword>
<evidence type="ECO:0000256" key="9">
    <source>
        <dbReference type="ARBA" id="ARBA00048173"/>
    </source>
</evidence>
<dbReference type="RefSeq" id="WP_100263381.1">
    <property type="nucleotide sequence ID" value="NZ_RAZM01000112.1"/>
</dbReference>
<protein>
    <recommendedName>
        <fullName evidence="1">RNA-directed DNA polymerase</fullName>
        <ecNumber evidence="1">2.7.7.49</ecNumber>
    </recommendedName>
</protein>
<dbReference type="PANTHER" id="PTHR34047">
    <property type="entry name" value="NUCLEAR INTRON MATURASE 1, MITOCHONDRIAL-RELATED"/>
    <property type="match status" value="1"/>
</dbReference>
<dbReference type="InterPro" id="IPR000477">
    <property type="entry name" value="RT_dom"/>
</dbReference>
<evidence type="ECO:0000256" key="4">
    <source>
        <dbReference type="ARBA" id="ARBA00022723"/>
    </source>
</evidence>
<dbReference type="GO" id="GO:0051607">
    <property type="term" value="P:defense response to virus"/>
    <property type="evidence" value="ECO:0007669"/>
    <property type="project" value="UniProtKB-KW"/>
</dbReference>
<feature type="domain" description="Reverse transcriptase" evidence="10">
    <location>
        <begin position="43"/>
        <end position="286"/>
    </location>
</feature>
<sequence>MNWHKLLHNAWNSFLKKKKNNGEVIMPYLNSFAENYKTRLAVIERHLQRKDYNFGKWKAILIPKKDGGNRPLIIPNSISDKLVLKSISDYLSDSLCHLFNSVSSISYAYQKGKCTRDALVQLKRIHNPENILLKIDIKHFFDEIDKIILIQLLDQYQIDDYVKHLIYKGINPVIDYSNLKKSDIEKFPKGGIPQGNPISSVLSNLYLYELDKLAIYKGWKMIRYADDMAFSVSNIEDAQLILSQIEEYLLENRKLTIHPLKTSSDAKTAIFLNPKKNSMKYLGVIFNGQYLFPTKECYNQLVGKIKTILKDALTSKEKEVSIKKAIAQWCGYYAFTDIPNSQIKWMNNVINYQISKCKLDIPKVNIADVIFKTRKHQNNRLVKLFHPIRFGEEYGWLNIHS</sequence>
<keyword evidence="6" id="KW-0695">RNA-directed DNA polymerase</keyword>
<reference evidence="11 12" key="1">
    <citation type="submission" date="2018-09" db="EMBL/GenBank/DDBJ databases">
        <title>Murine metabolic-syndrome-specific gut microbial biobank.</title>
        <authorList>
            <person name="Liu C."/>
        </authorList>
    </citation>
    <scope>NUCLEOTIDE SEQUENCE [LARGE SCALE GENOMIC DNA]</scope>
    <source>
        <strain evidence="11 12">0.1X-D8-26</strain>
    </source>
</reference>
<dbReference type="SUPFAM" id="SSF56672">
    <property type="entry name" value="DNA/RNA polymerases"/>
    <property type="match status" value="1"/>
</dbReference>
<dbReference type="EC" id="2.7.7.49" evidence="1"/>
<accession>A0A3L8A3P7</accession>
<dbReference type="PROSITE" id="PS50878">
    <property type="entry name" value="RT_POL"/>
    <property type="match status" value="1"/>
</dbReference>